<dbReference type="PANTHER" id="PTHR33982">
    <property type="entry name" value="OUTER ENVELOPE MEMBRANE PROTEIN 7-RELATED"/>
    <property type="match status" value="1"/>
</dbReference>
<sequence>MTTYFHKGTADNGVRGTMREAAKNGMRSGLVVIGAVAFGYLTLQLGFKPYLEKAQLYNPDPDEDLNRQSDQQKQQQQQLSSISLNCYPFRWVTLMSSSSMEMMLSTLPIQFSHKID</sequence>
<keyword evidence="4" id="KW-1185">Reference proteome</keyword>
<keyword evidence="2" id="KW-0472">Membrane</keyword>
<feature type="transmembrane region" description="Helical" evidence="2">
    <location>
        <begin position="28"/>
        <end position="47"/>
    </location>
</feature>
<dbReference type="AlphaFoldDB" id="A0A9R1V0J2"/>
<evidence type="ECO:0000313" key="4">
    <source>
        <dbReference type="Proteomes" id="UP000235145"/>
    </source>
</evidence>
<dbReference type="PANTHER" id="PTHR33982:SF4">
    <property type="entry name" value="TRANSMEMBRANE PROTEIN"/>
    <property type="match status" value="1"/>
</dbReference>
<organism evidence="3 4">
    <name type="scientific">Lactuca sativa</name>
    <name type="common">Garden lettuce</name>
    <dbReference type="NCBI Taxonomy" id="4236"/>
    <lineage>
        <taxon>Eukaryota</taxon>
        <taxon>Viridiplantae</taxon>
        <taxon>Streptophyta</taxon>
        <taxon>Embryophyta</taxon>
        <taxon>Tracheophyta</taxon>
        <taxon>Spermatophyta</taxon>
        <taxon>Magnoliopsida</taxon>
        <taxon>eudicotyledons</taxon>
        <taxon>Gunneridae</taxon>
        <taxon>Pentapetalae</taxon>
        <taxon>asterids</taxon>
        <taxon>campanulids</taxon>
        <taxon>Asterales</taxon>
        <taxon>Asteraceae</taxon>
        <taxon>Cichorioideae</taxon>
        <taxon>Cichorieae</taxon>
        <taxon>Lactucinae</taxon>
        <taxon>Lactuca</taxon>
    </lineage>
</organism>
<feature type="region of interest" description="Disordered" evidence="1">
    <location>
        <begin position="58"/>
        <end position="79"/>
    </location>
</feature>
<reference evidence="3 4" key="1">
    <citation type="journal article" date="2017" name="Nat. Commun.">
        <title>Genome assembly with in vitro proximity ligation data and whole-genome triplication in lettuce.</title>
        <authorList>
            <person name="Reyes-Chin-Wo S."/>
            <person name="Wang Z."/>
            <person name="Yang X."/>
            <person name="Kozik A."/>
            <person name="Arikit S."/>
            <person name="Song C."/>
            <person name="Xia L."/>
            <person name="Froenicke L."/>
            <person name="Lavelle D.O."/>
            <person name="Truco M.J."/>
            <person name="Xia R."/>
            <person name="Zhu S."/>
            <person name="Xu C."/>
            <person name="Xu H."/>
            <person name="Xu X."/>
            <person name="Cox K."/>
            <person name="Korf I."/>
            <person name="Meyers B.C."/>
            <person name="Michelmore R.W."/>
        </authorList>
    </citation>
    <scope>NUCLEOTIDE SEQUENCE [LARGE SCALE GENOMIC DNA]</scope>
    <source>
        <strain evidence="4">cv. Salinas</strain>
        <tissue evidence="3">Seedlings</tissue>
    </source>
</reference>
<proteinExistence type="predicted"/>
<keyword evidence="2" id="KW-1133">Transmembrane helix</keyword>
<comment type="caution">
    <text evidence="3">The sequence shown here is derived from an EMBL/GenBank/DDBJ whole genome shotgun (WGS) entry which is preliminary data.</text>
</comment>
<protein>
    <submittedName>
        <fullName evidence="3">Uncharacterized protein</fullName>
    </submittedName>
</protein>
<evidence type="ECO:0000256" key="1">
    <source>
        <dbReference type="SAM" id="MobiDB-lite"/>
    </source>
</evidence>
<dbReference type="EMBL" id="NBSK02000007">
    <property type="protein sequence ID" value="KAJ0197782.1"/>
    <property type="molecule type" value="Genomic_DNA"/>
</dbReference>
<evidence type="ECO:0000313" key="3">
    <source>
        <dbReference type="EMBL" id="KAJ0197782.1"/>
    </source>
</evidence>
<accession>A0A9R1V0J2</accession>
<feature type="compositionally biased region" description="Low complexity" evidence="1">
    <location>
        <begin position="68"/>
        <end position="79"/>
    </location>
</feature>
<keyword evidence="2" id="KW-0812">Transmembrane</keyword>
<gene>
    <name evidence="3" type="ORF">LSAT_V11C700369220</name>
</gene>
<dbReference type="InterPro" id="IPR038944">
    <property type="entry name" value="OEP7-like"/>
</dbReference>
<evidence type="ECO:0000256" key="2">
    <source>
        <dbReference type="SAM" id="Phobius"/>
    </source>
</evidence>
<dbReference type="Proteomes" id="UP000235145">
    <property type="component" value="Unassembled WGS sequence"/>
</dbReference>
<name>A0A9R1V0J2_LACSA</name>